<evidence type="ECO:0000313" key="2">
    <source>
        <dbReference type="Proteomes" id="UP000176939"/>
    </source>
</evidence>
<sequence length="107" mass="12411">MTNDFEKKSHIHNADPLDLLLEYAICGLAHNNRDTSYAKQWYDKVKNITPAMTAERLADILWDIPFYHNLETPVGMIEKGYYKVIADELLKRCEVRDIINDKTGIRG</sequence>
<organism evidence="1 2">
    <name type="scientific">Candidatus Woesebacteria bacterium RBG_13_36_22</name>
    <dbReference type="NCBI Taxonomy" id="1802478"/>
    <lineage>
        <taxon>Bacteria</taxon>
        <taxon>Candidatus Woeseibacteriota</taxon>
    </lineage>
</organism>
<comment type="caution">
    <text evidence="1">The sequence shown here is derived from an EMBL/GenBank/DDBJ whole genome shotgun (WGS) entry which is preliminary data.</text>
</comment>
<proteinExistence type="predicted"/>
<accession>A0A1F7X1U5</accession>
<dbReference type="AlphaFoldDB" id="A0A1F7X1U5"/>
<dbReference type="EMBL" id="MGFQ01000027">
    <property type="protein sequence ID" value="OGM09074.1"/>
    <property type="molecule type" value="Genomic_DNA"/>
</dbReference>
<evidence type="ECO:0000313" key="1">
    <source>
        <dbReference type="EMBL" id="OGM09074.1"/>
    </source>
</evidence>
<gene>
    <name evidence="1" type="ORF">A2Z67_03765</name>
</gene>
<dbReference type="Proteomes" id="UP000176939">
    <property type="component" value="Unassembled WGS sequence"/>
</dbReference>
<reference evidence="1 2" key="1">
    <citation type="journal article" date="2016" name="Nat. Commun.">
        <title>Thousands of microbial genomes shed light on interconnected biogeochemical processes in an aquifer system.</title>
        <authorList>
            <person name="Anantharaman K."/>
            <person name="Brown C.T."/>
            <person name="Hug L.A."/>
            <person name="Sharon I."/>
            <person name="Castelle C.J."/>
            <person name="Probst A.J."/>
            <person name="Thomas B.C."/>
            <person name="Singh A."/>
            <person name="Wilkins M.J."/>
            <person name="Karaoz U."/>
            <person name="Brodie E.L."/>
            <person name="Williams K.H."/>
            <person name="Hubbard S.S."/>
            <person name="Banfield J.F."/>
        </authorList>
    </citation>
    <scope>NUCLEOTIDE SEQUENCE [LARGE SCALE GENOMIC DNA]</scope>
</reference>
<name>A0A1F7X1U5_9BACT</name>
<protein>
    <submittedName>
        <fullName evidence="1">Uncharacterized protein</fullName>
    </submittedName>
</protein>